<sequence>MQKVLLLLAVVGIAGVNVLGQTKKHFTVQDRDSCSFVNFYLKAASGTCEIRTRKGNTPINILGNHKEEYITSEFGQLHRGETLNAWLNLKDNGKEGFGTKVSKILGRKKMDDDNYWNIYFTDYKPYRLDLAYGVGKAYIDLSDIAVENLKVTSGNAHVKVGYLSKMKNKMEMDTFMVSVDLGDIEIERLNLARAKNILAEVGIGSLVLDFEESPLTSSAIWARVGAGSLEINLPADDLPIIIRLKGTSYRKFKVPPGYSEIRKRVFVSESYEADAENLLEFNIDVSMGSVLFAK</sequence>
<proteinExistence type="predicted"/>
<dbReference type="EMBL" id="MDGQ01000003">
    <property type="protein sequence ID" value="OEK06601.1"/>
    <property type="molecule type" value="Genomic_DNA"/>
</dbReference>
<comment type="caution">
    <text evidence="1">The sequence shown here is derived from an EMBL/GenBank/DDBJ whole genome shotgun (WGS) entry which is preliminary data.</text>
</comment>
<protein>
    <recommendedName>
        <fullName evidence="3">DUF2154 domain-containing protein</fullName>
    </recommendedName>
</protein>
<keyword evidence="2" id="KW-1185">Reference proteome</keyword>
<reference evidence="1 2" key="1">
    <citation type="submission" date="2016-08" db="EMBL/GenBank/DDBJ databases">
        <title>Draft genome of Fabibacter sp. strain SK-8.</title>
        <authorList>
            <person name="Wong S.-K."/>
            <person name="Hamasaki K."/>
            <person name="Yoshizawa S."/>
        </authorList>
    </citation>
    <scope>NUCLEOTIDE SEQUENCE [LARGE SCALE GENOMIC DNA]</scope>
    <source>
        <strain evidence="1 2">SK-8</strain>
    </source>
</reference>
<evidence type="ECO:0000313" key="2">
    <source>
        <dbReference type="Proteomes" id="UP000095552"/>
    </source>
</evidence>
<evidence type="ECO:0000313" key="1">
    <source>
        <dbReference type="EMBL" id="OEK06601.1"/>
    </source>
</evidence>
<dbReference type="OrthoDB" id="942237at2"/>
<dbReference type="STRING" id="1563681.BFP71_02730"/>
<organism evidence="1 2">
    <name type="scientific">Roseivirga misakiensis</name>
    <dbReference type="NCBI Taxonomy" id="1563681"/>
    <lineage>
        <taxon>Bacteria</taxon>
        <taxon>Pseudomonadati</taxon>
        <taxon>Bacteroidota</taxon>
        <taxon>Cytophagia</taxon>
        <taxon>Cytophagales</taxon>
        <taxon>Roseivirgaceae</taxon>
        <taxon>Roseivirga</taxon>
    </lineage>
</organism>
<name>A0A1E5T5E6_9BACT</name>
<dbReference type="AlphaFoldDB" id="A0A1E5T5E6"/>
<dbReference type="RefSeq" id="WP_069833913.1">
    <property type="nucleotide sequence ID" value="NZ_MDGQ01000003.1"/>
</dbReference>
<accession>A0A1E5T5E6</accession>
<evidence type="ECO:0008006" key="3">
    <source>
        <dbReference type="Google" id="ProtNLM"/>
    </source>
</evidence>
<gene>
    <name evidence="1" type="ORF">BFP71_02730</name>
</gene>
<dbReference type="Proteomes" id="UP000095552">
    <property type="component" value="Unassembled WGS sequence"/>
</dbReference>